<feature type="region of interest" description="Disordered" evidence="1">
    <location>
        <begin position="159"/>
        <end position="178"/>
    </location>
</feature>
<dbReference type="AlphaFoldDB" id="A0A2T7A238"/>
<feature type="region of interest" description="Disordered" evidence="1">
    <location>
        <begin position="1"/>
        <end position="42"/>
    </location>
</feature>
<protein>
    <submittedName>
        <fullName evidence="2">Uncharacterized protein</fullName>
    </submittedName>
</protein>
<reference evidence="2 3" key="1">
    <citation type="submission" date="2017-04" db="EMBL/GenBank/DDBJ databases">
        <title>Draft genome sequence of Tuber borchii Vittad., a whitish edible truffle.</title>
        <authorList>
            <consortium name="DOE Joint Genome Institute"/>
            <person name="Murat C."/>
            <person name="Kuo A."/>
            <person name="Barry K.W."/>
            <person name="Clum A."/>
            <person name="Dockter R.B."/>
            <person name="Fauchery L."/>
            <person name="Iotti M."/>
            <person name="Kohler A."/>
            <person name="Labutti K."/>
            <person name="Lindquist E.A."/>
            <person name="Lipzen A."/>
            <person name="Ohm R.A."/>
            <person name="Wang M."/>
            <person name="Grigoriev I.V."/>
            <person name="Zambonelli A."/>
            <person name="Martin F.M."/>
        </authorList>
    </citation>
    <scope>NUCLEOTIDE SEQUENCE [LARGE SCALE GENOMIC DNA]</scope>
    <source>
        <strain evidence="2 3">Tbo3840</strain>
    </source>
</reference>
<evidence type="ECO:0000313" key="3">
    <source>
        <dbReference type="Proteomes" id="UP000244722"/>
    </source>
</evidence>
<evidence type="ECO:0000256" key="1">
    <source>
        <dbReference type="SAM" id="MobiDB-lite"/>
    </source>
</evidence>
<dbReference type="OrthoDB" id="47059at2759"/>
<gene>
    <name evidence="2" type="ORF">B9Z19DRAFT_1121712</name>
</gene>
<accession>A0A2T7A238</accession>
<dbReference type="InterPro" id="IPR048682">
    <property type="entry name" value="COG4"/>
</dbReference>
<dbReference type="PANTHER" id="PTHR24016:SF0">
    <property type="entry name" value="CONSERVED OLIGOMERIC GOLGI COMPLEX SUBUNIT 4"/>
    <property type="match status" value="1"/>
</dbReference>
<feature type="compositionally biased region" description="Low complexity" evidence="1">
    <location>
        <begin position="159"/>
        <end position="170"/>
    </location>
</feature>
<evidence type="ECO:0000313" key="2">
    <source>
        <dbReference type="EMBL" id="PUU81810.1"/>
    </source>
</evidence>
<dbReference type="Proteomes" id="UP000244722">
    <property type="component" value="Unassembled WGS sequence"/>
</dbReference>
<proteinExistence type="predicted"/>
<dbReference type="STRING" id="42251.A0A2T7A238"/>
<keyword evidence="3" id="KW-1185">Reference proteome</keyword>
<dbReference type="PANTHER" id="PTHR24016">
    <property type="entry name" value="CONSERVED OLIGOMERIC GOLGI COMPLEX SUBUNIT 4"/>
    <property type="match status" value="1"/>
</dbReference>
<name>A0A2T7A238_TUBBO</name>
<sequence length="198" mass="21505">MTSVIKTRNGRNHIPYDRNSSDSNSGSNNEEDHLAPPPPDVNSWTTVDEIHVVLTYLTTQDAHTDSKLYTLLLKESELEYSLACPQLLRAHLGRQVVAASKETLEVVADVAKLITSDLVVTGSMGEPQNWENALTDIKSYRFSFLVQSSMSSIRGCKGVSSHSGSPVPGGAAHKNSEDESVDIKDVDILLSEVVVILG</sequence>
<comment type="caution">
    <text evidence="2">The sequence shown here is derived from an EMBL/GenBank/DDBJ whole genome shotgun (WGS) entry which is preliminary data.</text>
</comment>
<dbReference type="EMBL" id="NESQ01000039">
    <property type="protein sequence ID" value="PUU81810.1"/>
    <property type="molecule type" value="Genomic_DNA"/>
</dbReference>
<organism evidence="2 3">
    <name type="scientific">Tuber borchii</name>
    <name type="common">White truffle</name>
    <dbReference type="NCBI Taxonomy" id="42251"/>
    <lineage>
        <taxon>Eukaryota</taxon>
        <taxon>Fungi</taxon>
        <taxon>Dikarya</taxon>
        <taxon>Ascomycota</taxon>
        <taxon>Pezizomycotina</taxon>
        <taxon>Pezizomycetes</taxon>
        <taxon>Pezizales</taxon>
        <taxon>Tuberaceae</taxon>
        <taxon>Tuber</taxon>
    </lineage>
</organism>